<reference evidence="1 2" key="1">
    <citation type="submission" date="2018-07" db="EMBL/GenBank/DDBJ databases">
        <title>Genome sequence of Azospirillum sp. ATCC 49961.</title>
        <authorList>
            <person name="Sant'Anna F.H."/>
            <person name="Baldani J.I."/>
            <person name="Zilli J.E."/>
            <person name="Reis V.M."/>
            <person name="Hartmann A."/>
            <person name="Cruz L."/>
            <person name="de Souza E.M."/>
            <person name="de Oliveira Pedrosa F."/>
            <person name="Passaglia L.M.P."/>
        </authorList>
    </citation>
    <scope>NUCLEOTIDE SEQUENCE [LARGE SCALE GENOMIC DNA]</scope>
    <source>
        <strain evidence="1 2">ATCC 49961</strain>
    </source>
</reference>
<gene>
    <name evidence="1" type="ORF">DS843_16205</name>
</gene>
<protein>
    <submittedName>
        <fullName evidence="1">Uncharacterized protein</fullName>
    </submittedName>
</protein>
<organism evidence="1 2">
    <name type="scientific">Roseomonas genomospecies 6</name>
    <dbReference type="NCBI Taxonomy" id="214106"/>
    <lineage>
        <taxon>Bacteria</taxon>
        <taxon>Pseudomonadati</taxon>
        <taxon>Pseudomonadota</taxon>
        <taxon>Alphaproteobacteria</taxon>
        <taxon>Acetobacterales</taxon>
        <taxon>Roseomonadaceae</taxon>
        <taxon>Roseomonas</taxon>
    </lineage>
</organism>
<evidence type="ECO:0000313" key="1">
    <source>
        <dbReference type="EMBL" id="KAA0679481.1"/>
    </source>
</evidence>
<accession>A0A9W7NIA3</accession>
<dbReference type="InterPro" id="IPR053860">
    <property type="entry name" value="DUF6932"/>
</dbReference>
<name>A0A9W7NIA3_9PROT</name>
<sequence length="148" mass="16639">MVPKLVSQGVRKVLPEGEHEVTWDELRTRFGQGSRRQKILGKIREAGAMLRDAGAAVLYIDGSFATDKPVPDDWDGLFPTDNLDWTKVDPLLKDVRANRKAIADKYMADLFPANWREGNSGEPFLSFFQKDKKDRPKGLLVLTLGTLP</sequence>
<evidence type="ECO:0000313" key="2">
    <source>
        <dbReference type="Proteomes" id="UP000480854"/>
    </source>
</evidence>
<dbReference type="Pfam" id="PF22014">
    <property type="entry name" value="DUF6932"/>
    <property type="match status" value="1"/>
</dbReference>
<dbReference type="EMBL" id="QOKW01000012">
    <property type="protein sequence ID" value="KAA0679481.1"/>
    <property type="molecule type" value="Genomic_DNA"/>
</dbReference>
<dbReference type="Proteomes" id="UP000480854">
    <property type="component" value="Unassembled WGS sequence"/>
</dbReference>
<comment type="caution">
    <text evidence="1">The sequence shown here is derived from an EMBL/GenBank/DDBJ whole genome shotgun (WGS) entry which is preliminary data.</text>
</comment>
<dbReference type="AlphaFoldDB" id="A0A9W7NIA3"/>
<proteinExistence type="predicted"/>
<keyword evidence="2" id="KW-1185">Reference proteome</keyword>